<dbReference type="InterPro" id="IPR051199">
    <property type="entry name" value="LPS_LOS_Heptosyltrfase"/>
</dbReference>
<feature type="compositionally biased region" description="Low complexity" evidence="3">
    <location>
        <begin position="87"/>
        <end position="120"/>
    </location>
</feature>
<dbReference type="Proteomes" id="UP000294901">
    <property type="component" value="Unassembled WGS sequence"/>
</dbReference>
<accession>A0A4R6K011</accession>
<keyword evidence="5" id="KW-1185">Reference proteome</keyword>
<dbReference type="CDD" id="cd03789">
    <property type="entry name" value="GT9_LPS_heptosyltransferase"/>
    <property type="match status" value="1"/>
</dbReference>
<keyword evidence="2 4" id="KW-0808">Transferase</keyword>
<feature type="region of interest" description="Disordered" evidence="3">
    <location>
        <begin position="68"/>
        <end position="120"/>
    </location>
</feature>
<sequence length="528" mass="53254">MILALRALGVGDLLTAVPALRALRGAFPEQTLALAAPTWLTPLITLIGGVDRIIPLSGLEAGSLPPGSLAVPSASPPGSPAVPPASLPGSRAVPSASLPGSPAVPSASPPGSSALGSSPPSSLSVPPISLAVNLHGSGPESHGLLQSAAPDRLWAFACPAAGHHDGPAWEEEEHEVQRWCRLLAHYGVSADPSDISLLSPAGFEPAGFEHVGFEPAGFEPAGFEHVGFEHVGFEPAGFEPAGFEHVGFEHVGSEHVGSEHADSEHADSEPAGQPDISLLSGSSKPRSATDGGSAPLVGAHLSGPPSPYDNSDLSPKRTGRRTVESGSGVGSGVPGVAADVSGVEVGVPGVAADVSGVEVGVPGVAAGVSIVHPGAKSPSRRWPVERYATVARELIAEGHRVVITGSEAERDLALRVAERAGLGESAVPRTGLGELAALVAHARVVISGDTGIAHLASAYRTPSVVLFGPMSPERWGPPGRPQHRAIWHGTRSEPGDNPGPGVHPALLAIEPGEVLAAAREVTGAAATL</sequence>
<dbReference type="SUPFAM" id="SSF53756">
    <property type="entry name" value="UDP-Glycosyltransferase/glycogen phosphorylase"/>
    <property type="match status" value="2"/>
</dbReference>
<proteinExistence type="predicted"/>
<dbReference type="AlphaFoldDB" id="A0A4R6K011"/>
<dbReference type="Gene3D" id="3.40.50.2000">
    <property type="entry name" value="Glycogen Phosphorylase B"/>
    <property type="match status" value="2"/>
</dbReference>
<evidence type="ECO:0000313" key="5">
    <source>
        <dbReference type="Proteomes" id="UP000294901"/>
    </source>
</evidence>
<evidence type="ECO:0000256" key="3">
    <source>
        <dbReference type="SAM" id="MobiDB-lite"/>
    </source>
</evidence>
<evidence type="ECO:0000256" key="2">
    <source>
        <dbReference type="ARBA" id="ARBA00022679"/>
    </source>
</evidence>
<keyword evidence="1" id="KW-0328">Glycosyltransferase</keyword>
<name>A0A4R6K011_9ACTN</name>
<dbReference type="GO" id="GO:0009244">
    <property type="term" value="P:lipopolysaccharide core region biosynthetic process"/>
    <property type="evidence" value="ECO:0007669"/>
    <property type="project" value="TreeGrafter"/>
</dbReference>
<dbReference type="PANTHER" id="PTHR30160:SF1">
    <property type="entry name" value="LIPOPOLYSACCHARIDE 1,2-N-ACETYLGLUCOSAMINETRANSFERASE-RELATED"/>
    <property type="match status" value="1"/>
</dbReference>
<protein>
    <submittedName>
        <fullName evidence="4">Glycosyl transferase family 9 (Putative heptosyltransferase)</fullName>
    </submittedName>
</protein>
<dbReference type="GO" id="GO:0008713">
    <property type="term" value="F:ADP-heptose-lipopolysaccharide heptosyltransferase activity"/>
    <property type="evidence" value="ECO:0007669"/>
    <property type="project" value="TreeGrafter"/>
</dbReference>
<feature type="region of interest" description="Disordered" evidence="3">
    <location>
        <begin position="255"/>
        <end position="335"/>
    </location>
</feature>
<dbReference type="PANTHER" id="PTHR30160">
    <property type="entry name" value="TETRAACYLDISACCHARIDE 4'-KINASE-RELATED"/>
    <property type="match status" value="1"/>
</dbReference>
<organism evidence="4 5">
    <name type="scientific">Paractinoplanes brasiliensis</name>
    <dbReference type="NCBI Taxonomy" id="52695"/>
    <lineage>
        <taxon>Bacteria</taxon>
        <taxon>Bacillati</taxon>
        <taxon>Actinomycetota</taxon>
        <taxon>Actinomycetes</taxon>
        <taxon>Micromonosporales</taxon>
        <taxon>Micromonosporaceae</taxon>
        <taxon>Paractinoplanes</taxon>
    </lineage>
</organism>
<dbReference type="InterPro" id="IPR002201">
    <property type="entry name" value="Glyco_trans_9"/>
</dbReference>
<evidence type="ECO:0000313" key="4">
    <source>
        <dbReference type="EMBL" id="TDO42484.1"/>
    </source>
</evidence>
<dbReference type="EMBL" id="SNWR01000001">
    <property type="protein sequence ID" value="TDO42484.1"/>
    <property type="molecule type" value="Genomic_DNA"/>
</dbReference>
<reference evidence="4 5" key="1">
    <citation type="submission" date="2019-03" db="EMBL/GenBank/DDBJ databases">
        <title>Sequencing the genomes of 1000 actinobacteria strains.</title>
        <authorList>
            <person name="Klenk H.-P."/>
        </authorList>
    </citation>
    <scope>NUCLEOTIDE SEQUENCE [LARGE SCALE GENOMIC DNA]</scope>
    <source>
        <strain evidence="4 5">DSM 43805</strain>
    </source>
</reference>
<feature type="compositionally biased region" description="Basic and acidic residues" evidence="3">
    <location>
        <begin position="255"/>
        <end position="268"/>
    </location>
</feature>
<gene>
    <name evidence="4" type="ORF">C8E87_6256</name>
</gene>
<dbReference type="Pfam" id="PF01075">
    <property type="entry name" value="Glyco_transf_9"/>
    <property type="match status" value="1"/>
</dbReference>
<evidence type="ECO:0000256" key="1">
    <source>
        <dbReference type="ARBA" id="ARBA00022676"/>
    </source>
</evidence>
<comment type="caution">
    <text evidence="4">The sequence shown here is derived from an EMBL/GenBank/DDBJ whole genome shotgun (WGS) entry which is preliminary data.</text>
</comment>
<feature type="compositionally biased region" description="Pro residues" evidence="3">
    <location>
        <begin position="74"/>
        <end position="86"/>
    </location>
</feature>
<dbReference type="GO" id="GO:0005829">
    <property type="term" value="C:cytosol"/>
    <property type="evidence" value="ECO:0007669"/>
    <property type="project" value="TreeGrafter"/>
</dbReference>